<protein>
    <submittedName>
        <fullName evidence="3">Plasmid stabilization protein</fullName>
    </submittedName>
</protein>
<name>A0A6G0XT97_APHCR</name>
<comment type="caution">
    <text evidence="3">The sequence shown here is derived from an EMBL/GenBank/DDBJ whole genome shotgun (WGS) entry which is preliminary data.</text>
</comment>
<proteinExistence type="predicted"/>
<evidence type="ECO:0000313" key="3">
    <source>
        <dbReference type="EMBL" id="KAF0743660.1"/>
    </source>
</evidence>
<evidence type="ECO:0000259" key="1">
    <source>
        <dbReference type="Pfam" id="PF06406"/>
    </source>
</evidence>
<gene>
    <name evidence="3" type="ORF">FWK35_00017678</name>
</gene>
<feature type="domain" description="Plasmid segregation protein ParM C-terminal" evidence="2">
    <location>
        <begin position="227"/>
        <end position="363"/>
    </location>
</feature>
<dbReference type="InterPro" id="IPR038307">
    <property type="entry name" value="StbB_sf"/>
</dbReference>
<accession>A0A6G0XT97</accession>
<dbReference type="Gene3D" id="6.10.290.20">
    <property type="match status" value="1"/>
</dbReference>
<dbReference type="InterPro" id="IPR048345">
    <property type="entry name" value="ParM_C"/>
</dbReference>
<dbReference type="Pfam" id="PF06406">
    <property type="entry name" value="StbA_N"/>
    <property type="match status" value="1"/>
</dbReference>
<dbReference type="EMBL" id="VUJU01007564">
    <property type="protein sequence ID" value="KAF0743660.1"/>
    <property type="molecule type" value="Genomic_DNA"/>
</dbReference>
<dbReference type="InterPro" id="IPR009440">
    <property type="entry name" value="ParM/StbA_N"/>
</dbReference>
<reference evidence="3 4" key="1">
    <citation type="submission" date="2019-08" db="EMBL/GenBank/DDBJ databases">
        <title>Whole genome of Aphis craccivora.</title>
        <authorList>
            <person name="Voronova N.V."/>
            <person name="Shulinski R.S."/>
            <person name="Bandarenka Y.V."/>
            <person name="Zhorov D.G."/>
            <person name="Warner D."/>
        </authorList>
    </citation>
    <scope>NUCLEOTIDE SEQUENCE [LARGE SCALE GENOMIC DNA]</scope>
    <source>
        <strain evidence="3">180601</strain>
        <tissue evidence="3">Whole Body</tissue>
    </source>
</reference>
<dbReference type="SUPFAM" id="SSF53067">
    <property type="entry name" value="Actin-like ATPase domain"/>
    <property type="match status" value="2"/>
</dbReference>
<dbReference type="Pfam" id="PF21523">
    <property type="entry name" value="ParM_N"/>
    <property type="match status" value="1"/>
</dbReference>
<keyword evidence="4" id="KW-1185">Reference proteome</keyword>
<organism evidence="3 4">
    <name type="scientific">Aphis craccivora</name>
    <name type="common">Cowpea aphid</name>
    <dbReference type="NCBI Taxonomy" id="307492"/>
    <lineage>
        <taxon>Eukaryota</taxon>
        <taxon>Metazoa</taxon>
        <taxon>Ecdysozoa</taxon>
        <taxon>Arthropoda</taxon>
        <taxon>Hexapoda</taxon>
        <taxon>Insecta</taxon>
        <taxon>Pterygota</taxon>
        <taxon>Neoptera</taxon>
        <taxon>Paraneoptera</taxon>
        <taxon>Hemiptera</taxon>
        <taxon>Sternorrhyncha</taxon>
        <taxon>Aphidomorpha</taxon>
        <taxon>Aphidoidea</taxon>
        <taxon>Aphididae</taxon>
        <taxon>Aphidini</taxon>
        <taxon>Aphis</taxon>
        <taxon>Aphis</taxon>
    </lineage>
</organism>
<evidence type="ECO:0000313" key="4">
    <source>
        <dbReference type="Proteomes" id="UP000478052"/>
    </source>
</evidence>
<evidence type="ECO:0000259" key="2">
    <source>
        <dbReference type="Pfam" id="PF21523"/>
    </source>
</evidence>
<feature type="domain" description="Plasmid segregation protein ParM/StbA N-terminal" evidence="1">
    <location>
        <begin position="97"/>
        <end position="189"/>
    </location>
</feature>
<dbReference type="Gene3D" id="3.30.420.40">
    <property type="match status" value="2"/>
</dbReference>
<dbReference type="InterPro" id="IPR043129">
    <property type="entry name" value="ATPase_NBD"/>
</dbReference>
<dbReference type="AlphaFoldDB" id="A0A6G0XT97"/>
<dbReference type="Proteomes" id="UP000478052">
    <property type="component" value="Unassembled WGS sequence"/>
</dbReference>
<sequence>MIISVFMKSTIKDAKSIKLIVDLVGVTSVGIKTCFSENFSIFYFIKCVTPRFAAVKSTLVKSVVAKFVAVKFALIKFVLPKFAAVKSGFHTAVLFILKIACDDDYTSVKLAWLENEKIVTHISPNSFKEGWNTEILSNNPLFNYLVDDKKYTFDIGSSSVIETTHVSYQYSALNRLAIHHALLTSGVYSLKILIDINKREHFNIVNVIVMPESIPAVREVLIKDNISYLERSLIVDLVGTTLDCAVIQGNSEIGVSKLTKSVINALYIASSPSSYYIADEVIKNVNNMALLKQVIHDPKKITHITEVVIEGSENLADRVISEIEKINNINRIYLTGGVEKIFEPQLALKKITAYLHPSIYQQDKKAIDFIENLPSQLKGDFYRQAIITAAALSEIDSRLLGLIITFYSKEADNRHRKKSHEATNELSSEKNVSAMLSNLKR</sequence>